<feature type="compositionally biased region" description="Polar residues" evidence="1">
    <location>
        <begin position="325"/>
        <end position="334"/>
    </location>
</feature>
<organism evidence="4 6">
    <name type="scientific">Staphylococcus devriesei</name>
    <dbReference type="NCBI Taxonomy" id="586733"/>
    <lineage>
        <taxon>Bacteria</taxon>
        <taxon>Bacillati</taxon>
        <taxon>Bacillota</taxon>
        <taxon>Bacilli</taxon>
        <taxon>Bacillales</taxon>
        <taxon>Staphylococcaceae</taxon>
        <taxon>Staphylococcus</taxon>
    </lineage>
</organism>
<reference evidence="4" key="3">
    <citation type="submission" date="2018-03" db="EMBL/GenBank/DDBJ databases">
        <authorList>
            <person name="Keele B.F."/>
        </authorList>
    </citation>
    <scope>NUCLEOTIDE SEQUENCE</scope>
    <source>
        <strain evidence="4">SNUC 4143</strain>
    </source>
</reference>
<protein>
    <submittedName>
        <fullName evidence="4">Uncharacterized protein</fullName>
    </submittedName>
</protein>
<dbReference type="EMBL" id="PYZH01000006">
    <property type="protein sequence ID" value="PTF16559.1"/>
    <property type="molecule type" value="Genomic_DNA"/>
</dbReference>
<accession>A0A2K4DH99</accession>
<keyword evidence="2" id="KW-0472">Membrane</keyword>
<evidence type="ECO:0000256" key="1">
    <source>
        <dbReference type="SAM" id="MobiDB-lite"/>
    </source>
</evidence>
<keyword evidence="5" id="KW-1185">Reference proteome</keyword>
<gene>
    <name evidence="3" type="ORF">BUY47_07705</name>
    <name evidence="4" type="ORF">BUY48_01915</name>
</gene>
<reference evidence="3" key="2">
    <citation type="submission" date="2018-03" db="EMBL/GenBank/DDBJ databases">
        <authorList>
            <person name="Naushad S."/>
        </authorList>
    </citation>
    <scope>NUCLEOTIDE SEQUENCE</scope>
    <source>
        <strain evidence="3">SNUC 1409</strain>
    </source>
</reference>
<keyword evidence="2" id="KW-1133">Transmembrane helix</keyword>
<feature type="compositionally biased region" description="Basic and acidic residues" evidence="1">
    <location>
        <begin position="386"/>
        <end position="395"/>
    </location>
</feature>
<dbReference type="AlphaFoldDB" id="A0A2K4DH99"/>
<comment type="caution">
    <text evidence="4">The sequence shown here is derived from an EMBL/GenBank/DDBJ whole genome shotgun (WGS) entry which is preliminary data.</text>
</comment>
<evidence type="ECO:0000313" key="6">
    <source>
        <dbReference type="Proteomes" id="UP000243350"/>
    </source>
</evidence>
<dbReference type="Proteomes" id="UP000243350">
    <property type="component" value="Unassembled WGS sequence"/>
</dbReference>
<keyword evidence="2" id="KW-0812">Transmembrane</keyword>
<feature type="transmembrane region" description="Helical" evidence="2">
    <location>
        <begin position="12"/>
        <end position="33"/>
    </location>
</feature>
<evidence type="ECO:0000313" key="4">
    <source>
        <dbReference type="EMBL" id="PTF16559.1"/>
    </source>
</evidence>
<name>A0A2K4DH99_9STAP</name>
<dbReference type="RefSeq" id="WP_103167382.1">
    <property type="nucleotide sequence ID" value="NZ_JAHCOY010000005.1"/>
</dbReference>
<evidence type="ECO:0000313" key="5">
    <source>
        <dbReference type="Proteomes" id="UP000242088"/>
    </source>
</evidence>
<feature type="region of interest" description="Disordered" evidence="1">
    <location>
        <begin position="375"/>
        <end position="395"/>
    </location>
</feature>
<feature type="region of interest" description="Disordered" evidence="1">
    <location>
        <begin position="314"/>
        <end position="334"/>
    </location>
</feature>
<dbReference type="GeneID" id="48886836"/>
<dbReference type="EMBL" id="PYZI01000008">
    <property type="protein sequence ID" value="PTF13717.1"/>
    <property type="molecule type" value="Genomic_DNA"/>
</dbReference>
<reference evidence="5 6" key="1">
    <citation type="journal article" date="2016" name="Front. Microbiol.">
        <title>Comprehensive Phylogenetic Analysis of Bovine Non-aureus Staphylococci Species Based on Whole-Genome Sequencing.</title>
        <authorList>
            <person name="Naushad S."/>
            <person name="Barkema H.W."/>
            <person name="Luby C."/>
            <person name="Condas L.A."/>
            <person name="Nobrega D.B."/>
            <person name="Carson D.A."/>
            <person name="De Buck J."/>
        </authorList>
    </citation>
    <scope>NUCLEOTIDE SEQUENCE [LARGE SCALE GENOMIC DNA]</scope>
    <source>
        <strain evidence="3 5">SNUC 1409</strain>
        <strain evidence="4 6">SNUC 4143</strain>
    </source>
</reference>
<dbReference type="Proteomes" id="UP000242088">
    <property type="component" value="Unassembled WGS sequence"/>
</dbReference>
<sequence length="407" mass="46358">MEKVKNFLKNYKWYVIGGVILIIALLIAITLFVKNSKVNVKDDIEVKFNGYEESGTAEITDKSYEKAMNKLYVRALKQSNFKNKEILDMIENNNTDDIDKANLNYTDLERMNKADKMMENVDLDINNDEDLSNGDKVQVQLKINKASSKEYRLKAKEFTKEFKVHGLKKPQSLTAKNIIEDLNPKFVGVNGSGSLTLTTKDGAKKLPDIAISDYEFTVPNNGNLKNGDKIKLEIPQELVKDINSSGSNTFEGKRDYTLEVKNLTDLNKIENLDQILDRNNTLIKDEYNSSKTIKYSTENVANYYKVNYGTESDSFFSEDDKETSQKVSPTTSTEPTNITLVTATKVTETGEYVDTEVNYIYKGYKNYKLENNRLVKDDTTEEEDSSTEKDKIDELDTELKGDGFKKL</sequence>
<proteinExistence type="predicted"/>
<evidence type="ECO:0000256" key="2">
    <source>
        <dbReference type="SAM" id="Phobius"/>
    </source>
</evidence>
<evidence type="ECO:0000313" key="3">
    <source>
        <dbReference type="EMBL" id="PTF13717.1"/>
    </source>
</evidence>